<keyword evidence="2 7" id="KW-0808">Transferase</keyword>
<dbReference type="InterPro" id="IPR004046">
    <property type="entry name" value="GST_C"/>
</dbReference>
<evidence type="ECO:0000256" key="4">
    <source>
        <dbReference type="ARBA" id="ARBA00047960"/>
    </source>
</evidence>
<dbReference type="EC" id="2.5.1.18" evidence="1"/>
<comment type="catalytic activity">
    <reaction evidence="4">
        <text>RX + glutathione = an S-substituted glutathione + a halide anion + H(+)</text>
        <dbReference type="Rhea" id="RHEA:16437"/>
        <dbReference type="ChEBI" id="CHEBI:15378"/>
        <dbReference type="ChEBI" id="CHEBI:16042"/>
        <dbReference type="ChEBI" id="CHEBI:17792"/>
        <dbReference type="ChEBI" id="CHEBI:57925"/>
        <dbReference type="ChEBI" id="CHEBI:90779"/>
        <dbReference type="EC" id="2.5.1.18"/>
    </reaction>
</comment>
<evidence type="ECO:0000256" key="5">
    <source>
        <dbReference type="ARBA" id="ARBA00078118"/>
    </source>
</evidence>
<dbReference type="EMBL" id="JPKZ01002980">
    <property type="protein sequence ID" value="KHN74049.1"/>
    <property type="molecule type" value="Genomic_DNA"/>
</dbReference>
<dbReference type="SUPFAM" id="SSF47616">
    <property type="entry name" value="GST C-terminal domain-like"/>
    <property type="match status" value="1"/>
</dbReference>
<dbReference type="FunFam" id="1.20.1050.10:FF:000031">
    <property type="entry name" value="Glutathione S-Transferase"/>
    <property type="match status" value="1"/>
</dbReference>
<comment type="similarity">
    <text evidence="3">Belongs to the GST superfamily. Sigma family.</text>
</comment>
<dbReference type="STRING" id="6265.A0A0B2UXV7"/>
<feature type="domain" description="GST C-terminal" evidence="6">
    <location>
        <begin position="32"/>
        <end position="165"/>
    </location>
</feature>
<accession>A0A0B2UXV7</accession>
<dbReference type="PANTHER" id="PTHR11571">
    <property type="entry name" value="GLUTATHIONE S-TRANSFERASE"/>
    <property type="match status" value="1"/>
</dbReference>
<keyword evidence="8" id="KW-1185">Reference proteome</keyword>
<organism evidence="7 8">
    <name type="scientific">Toxocara canis</name>
    <name type="common">Canine roundworm</name>
    <dbReference type="NCBI Taxonomy" id="6265"/>
    <lineage>
        <taxon>Eukaryota</taxon>
        <taxon>Metazoa</taxon>
        <taxon>Ecdysozoa</taxon>
        <taxon>Nematoda</taxon>
        <taxon>Chromadorea</taxon>
        <taxon>Rhabditida</taxon>
        <taxon>Spirurina</taxon>
        <taxon>Ascaridomorpha</taxon>
        <taxon>Ascaridoidea</taxon>
        <taxon>Toxocaridae</taxon>
        <taxon>Toxocara</taxon>
    </lineage>
</organism>
<dbReference type="AlphaFoldDB" id="A0A0B2UXV7"/>
<dbReference type="OrthoDB" id="414243at2759"/>
<evidence type="ECO:0000256" key="1">
    <source>
        <dbReference type="ARBA" id="ARBA00012452"/>
    </source>
</evidence>
<evidence type="ECO:0000313" key="7">
    <source>
        <dbReference type="EMBL" id="KHN74049.1"/>
    </source>
</evidence>
<proteinExistence type="inferred from homology"/>
<dbReference type="CDD" id="cd03192">
    <property type="entry name" value="GST_C_Sigma_like"/>
    <property type="match status" value="1"/>
</dbReference>
<evidence type="ECO:0000256" key="3">
    <source>
        <dbReference type="ARBA" id="ARBA00038317"/>
    </source>
</evidence>
<name>A0A0B2UXV7_TOXCA</name>
<dbReference type="PANTHER" id="PTHR11571:SF256">
    <property type="entry name" value="GST C-TERMINAL DOMAIN-CONTAINING PROTEIN-RELATED"/>
    <property type="match status" value="1"/>
</dbReference>
<evidence type="ECO:0000313" key="8">
    <source>
        <dbReference type="Proteomes" id="UP000031036"/>
    </source>
</evidence>
<dbReference type="InterPro" id="IPR010987">
    <property type="entry name" value="Glutathione-S-Trfase_C-like"/>
</dbReference>
<sequence>MPTNYNNGNTRKTPFDFVDEKNGHSTILCEVDFARDARIKALTAFSLSSAARLVAIVSRPVLSLGVRGMPPVETAEAKLEKEVVIPARDKHVPAIEKFLAKSGSGYLVGKSVTWADLVISDSLATWETFVPSFLDGHSEVKKFVERIRELPNIKKWISERPKTPF</sequence>
<dbReference type="InterPro" id="IPR050213">
    <property type="entry name" value="GST_superfamily"/>
</dbReference>
<gene>
    <name evidence="7" type="primary">GST1</name>
    <name evidence="7" type="ORF">Tcan_08046</name>
</gene>
<protein>
    <recommendedName>
        <fullName evidence="1">glutathione transferase</fullName>
        <ecNumber evidence="1">2.5.1.18</ecNumber>
    </recommendedName>
    <alternativeName>
        <fullName evidence="5">GST class-sigma</fullName>
    </alternativeName>
</protein>
<dbReference type="GO" id="GO:0005737">
    <property type="term" value="C:cytoplasm"/>
    <property type="evidence" value="ECO:0007669"/>
    <property type="project" value="UniProtKB-ARBA"/>
</dbReference>
<dbReference type="Proteomes" id="UP000031036">
    <property type="component" value="Unassembled WGS sequence"/>
</dbReference>
<dbReference type="Pfam" id="PF14497">
    <property type="entry name" value="GST_C_3"/>
    <property type="match status" value="1"/>
</dbReference>
<reference evidence="7 8" key="1">
    <citation type="submission" date="2014-11" db="EMBL/GenBank/DDBJ databases">
        <title>Genetic blueprint of the zoonotic pathogen Toxocara canis.</title>
        <authorList>
            <person name="Zhu X.-Q."/>
            <person name="Korhonen P.K."/>
            <person name="Cai H."/>
            <person name="Young N.D."/>
            <person name="Nejsum P."/>
            <person name="von Samson-Himmelstjerna G."/>
            <person name="Boag P.R."/>
            <person name="Tan P."/>
            <person name="Li Q."/>
            <person name="Min J."/>
            <person name="Yang Y."/>
            <person name="Wang X."/>
            <person name="Fang X."/>
            <person name="Hall R.S."/>
            <person name="Hofmann A."/>
            <person name="Sternberg P.W."/>
            <person name="Jex A.R."/>
            <person name="Gasser R.B."/>
        </authorList>
    </citation>
    <scope>NUCLEOTIDE SEQUENCE [LARGE SCALE GENOMIC DNA]</scope>
    <source>
        <strain evidence="7">PN_DK_2014</strain>
    </source>
</reference>
<dbReference type="GO" id="GO:0006749">
    <property type="term" value="P:glutathione metabolic process"/>
    <property type="evidence" value="ECO:0007669"/>
    <property type="project" value="TreeGrafter"/>
</dbReference>
<evidence type="ECO:0000259" key="6">
    <source>
        <dbReference type="PROSITE" id="PS50405"/>
    </source>
</evidence>
<dbReference type="PROSITE" id="PS50405">
    <property type="entry name" value="GST_CTER"/>
    <property type="match status" value="1"/>
</dbReference>
<dbReference type="GO" id="GO:0004364">
    <property type="term" value="F:glutathione transferase activity"/>
    <property type="evidence" value="ECO:0007669"/>
    <property type="project" value="UniProtKB-EC"/>
</dbReference>
<dbReference type="InterPro" id="IPR036282">
    <property type="entry name" value="Glutathione-S-Trfase_C_sf"/>
</dbReference>
<dbReference type="Gene3D" id="1.20.1050.10">
    <property type="match status" value="1"/>
</dbReference>
<evidence type="ECO:0000256" key="2">
    <source>
        <dbReference type="ARBA" id="ARBA00022679"/>
    </source>
</evidence>
<comment type="caution">
    <text evidence="7">The sequence shown here is derived from an EMBL/GenBank/DDBJ whole genome shotgun (WGS) entry which is preliminary data.</text>
</comment>